<dbReference type="AlphaFoldDB" id="F9LZM5"/>
<comment type="caution">
    <text evidence="1">The sequence shown here is derived from an EMBL/GenBank/DDBJ whole genome shotgun (WGS) entry which is preliminary data.</text>
</comment>
<reference evidence="1 2" key="1">
    <citation type="submission" date="2011-05" db="EMBL/GenBank/DDBJ databases">
        <authorList>
            <person name="Durkin A.S."/>
            <person name="Radune D."/>
            <person name="Hostetler J."/>
            <person name="Torralba M."/>
            <person name="Gillis M."/>
            <person name="Methe B."/>
            <person name="Sutton G."/>
            <person name="Nelson K.E."/>
        </authorList>
    </citation>
    <scope>NUCLEOTIDE SEQUENCE [LARGE SCALE GENOMIC DNA]</scope>
    <source>
        <strain evidence="1 2">SK95</strain>
    </source>
</reference>
<name>F9LZM5_STROR</name>
<sequence>MKALSRNMCKNFIYKKLLVKTRSLEALTSAISQKFIF</sequence>
<dbReference type="EMBL" id="AFUB01000062">
    <property type="protein sequence ID" value="EGU62805.1"/>
    <property type="molecule type" value="Genomic_DNA"/>
</dbReference>
<evidence type="ECO:0000313" key="2">
    <source>
        <dbReference type="Proteomes" id="UP000003858"/>
    </source>
</evidence>
<gene>
    <name evidence="1" type="ORF">HMPREF9965_0213</name>
</gene>
<proteinExistence type="predicted"/>
<accession>F9LZM5</accession>
<evidence type="ECO:0000313" key="1">
    <source>
        <dbReference type="EMBL" id="EGU62805.1"/>
    </source>
</evidence>
<organism evidence="1 2">
    <name type="scientific">Streptococcus mitis bv. 2 str. SK95</name>
    <dbReference type="NCBI Taxonomy" id="1000588"/>
    <lineage>
        <taxon>Bacteria</taxon>
        <taxon>Bacillati</taxon>
        <taxon>Bacillota</taxon>
        <taxon>Bacilli</taxon>
        <taxon>Lactobacillales</taxon>
        <taxon>Streptococcaceae</taxon>
        <taxon>Streptococcus</taxon>
    </lineage>
</organism>
<dbReference type="Proteomes" id="UP000003858">
    <property type="component" value="Unassembled WGS sequence"/>
</dbReference>
<protein>
    <submittedName>
        <fullName evidence="1">Uncharacterized protein</fullName>
    </submittedName>
</protein>